<evidence type="ECO:0000256" key="1">
    <source>
        <dbReference type="ARBA" id="ARBA00022679"/>
    </source>
</evidence>
<feature type="transmembrane region" description="Helical" evidence="2">
    <location>
        <begin position="445"/>
        <end position="464"/>
    </location>
</feature>
<feature type="domain" description="Glycosyltransferase subfamily 4-like N-terminal" evidence="5">
    <location>
        <begin position="17"/>
        <end position="181"/>
    </location>
</feature>
<dbReference type="Gene3D" id="3.40.50.2000">
    <property type="entry name" value="Glycogen Phosphorylase B"/>
    <property type="match status" value="2"/>
</dbReference>
<keyword evidence="2" id="KW-1133">Transmembrane helix</keyword>
<reference evidence="6 7" key="1">
    <citation type="journal article" date="2015" name="Nature">
        <title>rRNA introns, odd ribosomes, and small enigmatic genomes across a large radiation of phyla.</title>
        <authorList>
            <person name="Brown C.T."/>
            <person name="Hug L.A."/>
            <person name="Thomas B.C."/>
            <person name="Sharon I."/>
            <person name="Castelle C.J."/>
            <person name="Singh A."/>
            <person name="Wilkins M.J."/>
            <person name="Williams K.H."/>
            <person name="Banfield J.F."/>
        </authorList>
    </citation>
    <scope>NUCLEOTIDE SEQUENCE [LARGE SCALE GENOMIC DNA]</scope>
</reference>
<feature type="transmembrane region" description="Helical" evidence="2">
    <location>
        <begin position="665"/>
        <end position="683"/>
    </location>
</feature>
<feature type="transmembrane region" description="Helical" evidence="2">
    <location>
        <begin position="720"/>
        <end position="737"/>
    </location>
</feature>
<name>A0A0G1WEY1_9BACT</name>
<dbReference type="EMBL" id="LCOY01000001">
    <property type="protein sequence ID" value="KKU88883.1"/>
    <property type="molecule type" value="Genomic_DNA"/>
</dbReference>
<dbReference type="GO" id="GO:0016757">
    <property type="term" value="F:glycosyltransferase activity"/>
    <property type="evidence" value="ECO:0007669"/>
    <property type="project" value="InterPro"/>
</dbReference>
<organism evidence="6 7">
    <name type="scientific">Candidatus Gottesmanbacteria bacterium GW2011_GWA2_47_9</name>
    <dbReference type="NCBI Taxonomy" id="1618445"/>
    <lineage>
        <taxon>Bacteria</taxon>
        <taxon>Candidatus Gottesmaniibacteriota</taxon>
    </lineage>
</organism>
<evidence type="ECO:0000313" key="6">
    <source>
        <dbReference type="EMBL" id="KKU88883.1"/>
    </source>
</evidence>
<feature type="transmembrane region" description="Helical" evidence="2">
    <location>
        <begin position="616"/>
        <end position="634"/>
    </location>
</feature>
<dbReference type="SUPFAM" id="SSF53756">
    <property type="entry name" value="UDP-Glycosyltransferase/glycogen phosphorylase"/>
    <property type="match status" value="1"/>
</dbReference>
<evidence type="ECO:0000259" key="4">
    <source>
        <dbReference type="Pfam" id="PF13231"/>
    </source>
</evidence>
<protein>
    <submittedName>
        <fullName evidence="6">Glycosyl transferase group 1</fullName>
    </submittedName>
</protein>
<keyword evidence="2" id="KW-0472">Membrane</keyword>
<keyword evidence="1 6" id="KW-0808">Transferase</keyword>
<dbReference type="CDD" id="cd03801">
    <property type="entry name" value="GT4_PimA-like"/>
    <property type="match status" value="1"/>
</dbReference>
<evidence type="ECO:0000313" key="7">
    <source>
        <dbReference type="Proteomes" id="UP000034739"/>
    </source>
</evidence>
<dbReference type="PATRIC" id="fig|1618445.3.peg.37"/>
<evidence type="ECO:0000256" key="2">
    <source>
        <dbReference type="SAM" id="Phobius"/>
    </source>
</evidence>
<accession>A0A0G1WEY1</accession>
<feature type="transmembrane region" description="Helical" evidence="2">
    <location>
        <begin position="641"/>
        <end position="659"/>
    </location>
</feature>
<dbReference type="Proteomes" id="UP000034739">
    <property type="component" value="Unassembled WGS sequence"/>
</dbReference>
<dbReference type="InterPro" id="IPR001296">
    <property type="entry name" value="Glyco_trans_1"/>
</dbReference>
<feature type="transmembrane region" description="Helical" evidence="2">
    <location>
        <begin position="557"/>
        <end position="577"/>
    </location>
</feature>
<sequence>MNILIFNWRDTKNPESGGAEVLTHEMAKRWVDGGHRVVQFSAMFKGASHHEEVDGVEIFRQGSADIRSLSLSVHIAAYLWYKKQPRGSFDVVVDEIHGIPFFTPGYVTGKKVALICEVADQIWNATFSFPVNIIGRSMEKYYFRFYRDIPFLTISPSTRDELVHMGVPKKHITVLPMGVNVPKRFTERPKEKDPTLIFVARLTRAKGMENALDVVSHVAKTVPATRLWVLGQGSTEYTNYIRQTVDKRNINSRVTFFGFVSQEKKFELMSRAHILIAPSVKEGWGLTVPEAGHVGTPAVGYNVEGLRDVIEHGRTGLLANATPQAMSVEIIRILGNSNLYRKLQHGAKRFGIFLKIHNYDIYPQRGATSDEYTYSFLGVSLLTKGIPISWSHFSGYKNREDLSIKGIYFPIVWPYFDHPPLNGLVVGWWSLLWGGNTFETIQLSVIRIVPIVLSTVSSLLIYLIARRRYGFQVGLWALLIYTTSTVMAIQGRVVLAENLLTPLLLSAIYLYDQKKRQTPMVAIALGIVSGLSLWTKEVGISVFLMLLALMIMDRTRIWHMATFIFVVMLFILGYVTYGMYYNSGIFWNIVTTQATREVGPKTLIYLLTTPIIINKIYYDGWYFLGFLSLFAGLLQAERLKVILVAAFTYFLLLLVLLTVGGEIGWYLIPLFPFMAIATSLLLVDSLKTDNWYVFALLLFVGFYLIEQIYQKNFGLTVGQFRLLTGVLFAPFIWATLLKKKNAFQDLGSLYFYSFIAGSAYLTYMYVHPA</sequence>
<evidence type="ECO:0000259" key="3">
    <source>
        <dbReference type="Pfam" id="PF00534"/>
    </source>
</evidence>
<feature type="transmembrane region" description="Helical" evidence="2">
    <location>
        <begin position="690"/>
        <end position="708"/>
    </location>
</feature>
<dbReference type="InterPro" id="IPR038731">
    <property type="entry name" value="RgtA/B/C-like"/>
</dbReference>
<dbReference type="InterPro" id="IPR028098">
    <property type="entry name" value="Glyco_trans_4-like_N"/>
</dbReference>
<gene>
    <name evidence="6" type="ORF">UY16_C0001G0037</name>
</gene>
<dbReference type="Pfam" id="PF13439">
    <property type="entry name" value="Glyco_transf_4"/>
    <property type="match status" value="1"/>
</dbReference>
<dbReference type="Pfam" id="PF00534">
    <property type="entry name" value="Glycos_transf_1"/>
    <property type="match status" value="1"/>
</dbReference>
<dbReference type="PANTHER" id="PTHR46401">
    <property type="entry name" value="GLYCOSYLTRANSFERASE WBBK-RELATED"/>
    <property type="match status" value="1"/>
</dbReference>
<keyword evidence="2" id="KW-0812">Transmembrane</keyword>
<evidence type="ECO:0000259" key="5">
    <source>
        <dbReference type="Pfam" id="PF13439"/>
    </source>
</evidence>
<feature type="transmembrane region" description="Helical" evidence="2">
    <location>
        <begin position="476"/>
        <end position="495"/>
    </location>
</feature>
<proteinExistence type="predicted"/>
<dbReference type="AlphaFoldDB" id="A0A0G1WEY1"/>
<dbReference type="PANTHER" id="PTHR46401:SF2">
    <property type="entry name" value="GLYCOSYLTRANSFERASE WBBK-RELATED"/>
    <property type="match status" value="1"/>
</dbReference>
<feature type="domain" description="Glycosyl transferase family 1" evidence="3">
    <location>
        <begin position="184"/>
        <end position="349"/>
    </location>
</feature>
<feature type="transmembrane region" description="Helical" evidence="2">
    <location>
        <begin position="749"/>
        <end position="766"/>
    </location>
</feature>
<dbReference type="Pfam" id="PF13231">
    <property type="entry name" value="PMT_2"/>
    <property type="match status" value="1"/>
</dbReference>
<feature type="transmembrane region" description="Helical" evidence="2">
    <location>
        <begin position="520"/>
        <end position="550"/>
    </location>
</feature>
<comment type="caution">
    <text evidence="6">The sequence shown here is derived from an EMBL/GenBank/DDBJ whole genome shotgun (WGS) entry which is preliminary data.</text>
</comment>
<feature type="domain" description="Glycosyltransferase RgtA/B/C/D-like" evidence="4">
    <location>
        <begin position="442"/>
        <end position="572"/>
    </location>
</feature>